<dbReference type="RefSeq" id="YP_009013516.1">
    <property type="nucleotide sequence ID" value="NC_023702.1"/>
</dbReference>
<gene>
    <name evidence="1" type="primary">61</name>
    <name evidence="1" type="ORF">KUGEL_61</name>
</gene>
<protein>
    <submittedName>
        <fullName evidence="1">Uncharacterized protein</fullName>
    </submittedName>
</protein>
<name>G8IB99_9CAUD</name>
<proteinExistence type="predicted"/>
<accession>G8IB99</accession>
<dbReference type="KEGG" id="vg:18561197"/>
<evidence type="ECO:0000313" key="2">
    <source>
        <dbReference type="Proteomes" id="UP000005661"/>
    </source>
</evidence>
<reference evidence="1 2" key="1">
    <citation type="journal article" date="2012" name="J. Virol.">
        <title>Complete Genome Sequences of 138 Mycobacteriophages.</title>
        <authorList>
            <consortium name="the Science Education Alliance Phage Hunters Advancing Genomics and Evolutionary Science Program"/>
            <consortium name="the KwaZulu-Natal Research Institute for Tuberculosis and HIV Mycobacterial Genetics Course Students"/>
            <consortium name="the Phage Hunters Integrating Research and Education Program"/>
            <person name="Hatfull G.F."/>
        </authorList>
    </citation>
    <scope>NUCLEOTIDE SEQUENCE [LARGE SCALE GENOMIC DNA]</scope>
</reference>
<dbReference type="Proteomes" id="UP000005661">
    <property type="component" value="Segment"/>
</dbReference>
<organism evidence="1 2">
    <name type="scientific">Mycobacterium phage Kugel</name>
    <dbReference type="NCBI Taxonomy" id="2923003"/>
    <lineage>
        <taxon>Viruses</taxon>
        <taxon>Duplodnaviria</taxon>
        <taxon>Heunggongvirae</taxon>
        <taxon>Uroviricota</taxon>
        <taxon>Caudoviricetes</taxon>
        <taxon>Fromanvirus</taxon>
        <taxon>Fromanvirus kugel</taxon>
    </lineage>
</organism>
<evidence type="ECO:0000313" key="1">
    <source>
        <dbReference type="EMBL" id="AER49992.1"/>
    </source>
</evidence>
<dbReference type="GeneID" id="18561197"/>
<keyword evidence="2" id="KW-1185">Reference proteome</keyword>
<dbReference type="EMBL" id="JN699016">
    <property type="protein sequence ID" value="AER49992.1"/>
    <property type="molecule type" value="Genomic_DNA"/>
</dbReference>
<sequence>MWLRIIRGGAMSGDAQKIMIAVQRRHRRTWSEA</sequence>